<feature type="domain" description="Ig-like" evidence="2">
    <location>
        <begin position="119"/>
        <end position="220"/>
    </location>
</feature>
<protein>
    <submittedName>
        <fullName evidence="3">Zwei Ig domain protein zig-8-like 9</fullName>
    </submittedName>
</protein>
<dbReference type="InterPro" id="IPR013106">
    <property type="entry name" value="Ig_V-set"/>
</dbReference>
<feature type="region of interest" description="Disordered" evidence="1">
    <location>
        <begin position="213"/>
        <end position="240"/>
    </location>
</feature>
<dbReference type="InterPro" id="IPR003599">
    <property type="entry name" value="Ig_sub"/>
</dbReference>
<dbReference type="SMART" id="SM00406">
    <property type="entry name" value="IGv"/>
    <property type="match status" value="1"/>
</dbReference>
<comment type="caution">
    <text evidence="3">The sequence shown here is derived from an EMBL/GenBank/DDBJ whole genome shotgun (WGS) entry which is preliminary data.</text>
</comment>
<name>A0A8J5MRQ6_HOMAM</name>
<dbReference type="Proteomes" id="UP000747542">
    <property type="component" value="Unassembled WGS sequence"/>
</dbReference>
<feature type="non-terminal residue" evidence="3">
    <location>
        <position position="1"/>
    </location>
</feature>
<gene>
    <name evidence="3" type="primary">zig-8-L9</name>
    <name evidence="3" type="ORF">Hamer_G014095</name>
</gene>
<dbReference type="SMART" id="SM00409">
    <property type="entry name" value="IG"/>
    <property type="match status" value="2"/>
</dbReference>
<dbReference type="EMBL" id="JAHLQT010028947">
    <property type="protein sequence ID" value="KAG7161540.1"/>
    <property type="molecule type" value="Genomic_DNA"/>
</dbReference>
<dbReference type="Pfam" id="PF07686">
    <property type="entry name" value="V-set"/>
    <property type="match status" value="1"/>
</dbReference>
<dbReference type="SMART" id="SM00408">
    <property type="entry name" value="IGc2"/>
    <property type="match status" value="2"/>
</dbReference>
<dbReference type="PROSITE" id="PS50835">
    <property type="entry name" value="IG_LIKE"/>
    <property type="match status" value="2"/>
</dbReference>
<evidence type="ECO:0000313" key="4">
    <source>
        <dbReference type="Proteomes" id="UP000747542"/>
    </source>
</evidence>
<dbReference type="GO" id="GO:0032589">
    <property type="term" value="C:neuron projection membrane"/>
    <property type="evidence" value="ECO:0007669"/>
    <property type="project" value="TreeGrafter"/>
</dbReference>
<dbReference type="InterPro" id="IPR013783">
    <property type="entry name" value="Ig-like_fold"/>
</dbReference>
<organism evidence="3 4">
    <name type="scientific">Homarus americanus</name>
    <name type="common">American lobster</name>
    <dbReference type="NCBI Taxonomy" id="6706"/>
    <lineage>
        <taxon>Eukaryota</taxon>
        <taxon>Metazoa</taxon>
        <taxon>Ecdysozoa</taxon>
        <taxon>Arthropoda</taxon>
        <taxon>Crustacea</taxon>
        <taxon>Multicrustacea</taxon>
        <taxon>Malacostraca</taxon>
        <taxon>Eumalacostraca</taxon>
        <taxon>Eucarida</taxon>
        <taxon>Decapoda</taxon>
        <taxon>Pleocyemata</taxon>
        <taxon>Astacidea</taxon>
        <taxon>Nephropoidea</taxon>
        <taxon>Nephropidae</taxon>
        <taxon>Homarus</taxon>
    </lineage>
</organism>
<feature type="domain" description="Ig-like" evidence="2">
    <location>
        <begin position="17"/>
        <end position="113"/>
    </location>
</feature>
<dbReference type="AlphaFoldDB" id="A0A8J5MRQ6"/>
<dbReference type="SUPFAM" id="SSF48726">
    <property type="entry name" value="Immunoglobulin"/>
    <property type="match status" value="2"/>
</dbReference>
<accession>A0A8J5MRQ6</accession>
<keyword evidence="4" id="KW-1185">Reference proteome</keyword>
<sequence length="255" mass="27860">SSPSGVCVEGGWSSDGPQFGVAQDRVTVVQGHTAKLPCIVHNLHDRSVTWLRRRDLHILTAGHHTYSADERFQVVHAEGSDEWTLVLRYVQLRDAGVYECQVNTVHKLSRPVTLTVLDPRLRGTKSKVFVANNTASTKDGQLRVEIEGPREVYIEEGSSLSLTCVVTASQQPSTLVYWYHDTSLVDYNSPRGGVHLKIDRGRGETTTRLVVSAVGPGDSGMGERGGHTTGRPQPELLTSSFPFTSPLLLPPALTP</sequence>
<dbReference type="FunFam" id="2.60.40.10:FF:000129">
    <property type="entry name" value="CLUMA_CG018772, isoform A"/>
    <property type="match status" value="1"/>
</dbReference>
<dbReference type="InterPro" id="IPR003598">
    <property type="entry name" value="Ig_sub2"/>
</dbReference>
<dbReference type="PANTHER" id="PTHR23279">
    <property type="entry name" value="DEFECTIVE PROBOSCIS EXTENSION RESPONSE DPR -RELATED"/>
    <property type="match status" value="1"/>
</dbReference>
<dbReference type="InterPro" id="IPR036179">
    <property type="entry name" value="Ig-like_dom_sf"/>
</dbReference>
<reference evidence="3" key="1">
    <citation type="journal article" date="2021" name="Sci. Adv.">
        <title>The American lobster genome reveals insights on longevity, neural, and immune adaptations.</title>
        <authorList>
            <person name="Polinski J.M."/>
            <person name="Zimin A.V."/>
            <person name="Clark K.F."/>
            <person name="Kohn A.B."/>
            <person name="Sadowski N."/>
            <person name="Timp W."/>
            <person name="Ptitsyn A."/>
            <person name="Khanna P."/>
            <person name="Romanova D.Y."/>
            <person name="Williams P."/>
            <person name="Greenwood S.J."/>
            <person name="Moroz L.L."/>
            <person name="Walt D.R."/>
            <person name="Bodnar A.G."/>
        </authorList>
    </citation>
    <scope>NUCLEOTIDE SEQUENCE</scope>
    <source>
        <strain evidence="3">GMGI-L3</strain>
    </source>
</reference>
<dbReference type="GO" id="GO:0050808">
    <property type="term" value="P:synapse organization"/>
    <property type="evidence" value="ECO:0007669"/>
    <property type="project" value="TreeGrafter"/>
</dbReference>
<dbReference type="InterPro" id="IPR007110">
    <property type="entry name" value="Ig-like_dom"/>
</dbReference>
<evidence type="ECO:0000259" key="2">
    <source>
        <dbReference type="PROSITE" id="PS50835"/>
    </source>
</evidence>
<dbReference type="InterPro" id="IPR037448">
    <property type="entry name" value="Zig-8"/>
</dbReference>
<evidence type="ECO:0000256" key="1">
    <source>
        <dbReference type="SAM" id="MobiDB-lite"/>
    </source>
</evidence>
<proteinExistence type="predicted"/>
<dbReference type="PANTHER" id="PTHR23279:SF6">
    <property type="entry name" value="DEFECTIVE PROBOSCIS EXTENSION RESPONSE 7, ISOFORM F"/>
    <property type="match status" value="1"/>
</dbReference>
<evidence type="ECO:0000313" key="3">
    <source>
        <dbReference type="EMBL" id="KAG7161540.1"/>
    </source>
</evidence>
<dbReference type="Gene3D" id="2.60.40.10">
    <property type="entry name" value="Immunoglobulins"/>
    <property type="match status" value="2"/>
</dbReference>